<proteinExistence type="predicted"/>
<dbReference type="PANTHER" id="PTHR18895">
    <property type="entry name" value="HEMK METHYLTRANSFERASE"/>
    <property type="match status" value="1"/>
</dbReference>
<dbReference type="SUPFAM" id="SSF53335">
    <property type="entry name" value="S-adenosyl-L-methionine-dependent methyltransferases"/>
    <property type="match status" value="1"/>
</dbReference>
<dbReference type="GO" id="GO:0032259">
    <property type="term" value="P:methylation"/>
    <property type="evidence" value="ECO:0007669"/>
    <property type="project" value="UniProtKB-KW"/>
</dbReference>
<comment type="catalytic activity">
    <reaction evidence="5">
        <text>L-glutaminyl-[peptide chain release factor] + S-adenosyl-L-methionine = N(5)-methyl-L-glutaminyl-[peptide chain release factor] + S-adenosyl-L-homocysteine + H(+)</text>
        <dbReference type="Rhea" id="RHEA:42896"/>
        <dbReference type="Rhea" id="RHEA-COMP:10271"/>
        <dbReference type="Rhea" id="RHEA-COMP:10272"/>
        <dbReference type="ChEBI" id="CHEBI:15378"/>
        <dbReference type="ChEBI" id="CHEBI:30011"/>
        <dbReference type="ChEBI" id="CHEBI:57856"/>
        <dbReference type="ChEBI" id="CHEBI:59789"/>
        <dbReference type="ChEBI" id="CHEBI:61891"/>
        <dbReference type="EC" id="2.1.1.297"/>
    </reaction>
</comment>
<keyword evidence="2" id="KW-0489">Methyltransferase</keyword>
<dbReference type="NCBIfam" id="TIGR00536">
    <property type="entry name" value="hemK_fam"/>
    <property type="match status" value="1"/>
</dbReference>
<dbReference type="Pfam" id="PF05175">
    <property type="entry name" value="MTS"/>
    <property type="match status" value="1"/>
</dbReference>
<evidence type="ECO:0000256" key="1">
    <source>
        <dbReference type="ARBA" id="ARBA00012771"/>
    </source>
</evidence>
<evidence type="ECO:0000256" key="2">
    <source>
        <dbReference type="ARBA" id="ARBA00022603"/>
    </source>
</evidence>
<dbReference type="InterPro" id="IPR007848">
    <property type="entry name" value="Small_mtfrase_dom"/>
</dbReference>
<keyword evidence="3" id="KW-0808">Transferase</keyword>
<evidence type="ECO:0000256" key="5">
    <source>
        <dbReference type="ARBA" id="ARBA00048391"/>
    </source>
</evidence>
<dbReference type="NCBIfam" id="TIGR03704">
    <property type="entry name" value="PrmC_rel_meth"/>
    <property type="match status" value="1"/>
</dbReference>
<evidence type="ECO:0000256" key="4">
    <source>
        <dbReference type="ARBA" id="ARBA00022691"/>
    </source>
</evidence>
<name>A0A6L9XUQ8_9MICO</name>
<dbReference type="InterPro" id="IPR029063">
    <property type="entry name" value="SAM-dependent_MTases_sf"/>
</dbReference>
<dbReference type="EMBL" id="JAAGWY010000001">
    <property type="protein sequence ID" value="NEN05139.1"/>
    <property type="molecule type" value="Genomic_DNA"/>
</dbReference>
<comment type="caution">
    <text evidence="7">The sequence shown here is derived from an EMBL/GenBank/DDBJ whole genome shotgun (WGS) entry which is preliminary data.</text>
</comment>
<sequence>MSSVSESSIVARLRAAGSVFAEDEARMLVDAASSPDELESMVARRIEGEPLEVIVGWASFCGLRIVVEAGVFVPRRRTELLVEEADALATPGMLVVDMCCGSGAVAAALISRQPGLEVYAADIEPAAVRCARANLGSRGRVFEGDLFDPLPGSLRGRVDIIVANAPYVPTDAIGLMPPEARIHEPRSALDGGSDGLDLQRRVVDAAPGWLRPRGRLLIETSERQAPATVLAFEHGGFAASILRSEELDGTVVVGTLLG</sequence>
<dbReference type="CDD" id="cd02440">
    <property type="entry name" value="AdoMet_MTases"/>
    <property type="match status" value="1"/>
</dbReference>
<dbReference type="InterPro" id="IPR050320">
    <property type="entry name" value="N5-glutamine_MTase"/>
</dbReference>
<dbReference type="PANTHER" id="PTHR18895:SF74">
    <property type="entry name" value="MTRF1L RELEASE FACTOR GLUTAMINE METHYLTRANSFERASE"/>
    <property type="match status" value="1"/>
</dbReference>
<evidence type="ECO:0000259" key="6">
    <source>
        <dbReference type="Pfam" id="PF05175"/>
    </source>
</evidence>
<evidence type="ECO:0000313" key="8">
    <source>
        <dbReference type="Proteomes" id="UP000474967"/>
    </source>
</evidence>
<dbReference type="InterPro" id="IPR022446">
    <property type="entry name" value="MeTrfrase_put"/>
</dbReference>
<evidence type="ECO:0000256" key="3">
    <source>
        <dbReference type="ARBA" id="ARBA00022679"/>
    </source>
</evidence>
<keyword evidence="4" id="KW-0949">S-adenosyl-L-methionine</keyword>
<keyword evidence="8" id="KW-1185">Reference proteome</keyword>
<protein>
    <recommendedName>
        <fullName evidence="1">peptide chain release factor N(5)-glutamine methyltransferase</fullName>
        <ecNumber evidence="1">2.1.1.297</ecNumber>
    </recommendedName>
</protein>
<accession>A0A6L9XUQ8</accession>
<reference evidence="7 8" key="1">
    <citation type="journal article" date="2014" name="J. Microbiol.">
        <title>Diaminobutyricibacter tongyongensis gen. nov., sp. nov. and Homoserinibacter gongjuensis gen. nov., sp. nov. belong to the family Microbacteriaceae.</title>
        <authorList>
            <person name="Kim S.J."/>
            <person name="Ahn J.H."/>
            <person name="Weon H.Y."/>
            <person name="Hamada M."/>
            <person name="Suzuki K."/>
            <person name="Kwon S.W."/>
        </authorList>
    </citation>
    <scope>NUCLEOTIDE SEQUENCE [LARGE SCALE GENOMIC DNA]</scope>
    <source>
        <strain evidence="7 8">NBRC 108724</strain>
    </source>
</reference>
<dbReference type="Gene3D" id="3.40.50.150">
    <property type="entry name" value="Vaccinia Virus protein VP39"/>
    <property type="match status" value="1"/>
</dbReference>
<feature type="domain" description="Methyltransferase small" evidence="6">
    <location>
        <begin position="65"/>
        <end position="172"/>
    </location>
</feature>
<dbReference type="EC" id="2.1.1.297" evidence="1"/>
<dbReference type="InterPro" id="IPR004556">
    <property type="entry name" value="HemK-like"/>
</dbReference>
<dbReference type="AlphaFoldDB" id="A0A6L9XUQ8"/>
<organism evidence="7 8">
    <name type="scientific">Leifsonia tongyongensis</name>
    <dbReference type="NCBI Taxonomy" id="1268043"/>
    <lineage>
        <taxon>Bacteria</taxon>
        <taxon>Bacillati</taxon>
        <taxon>Actinomycetota</taxon>
        <taxon>Actinomycetes</taxon>
        <taxon>Micrococcales</taxon>
        <taxon>Microbacteriaceae</taxon>
        <taxon>Leifsonia</taxon>
    </lineage>
</organism>
<dbReference type="GO" id="GO:0102559">
    <property type="term" value="F:peptide chain release factor N(5)-glutamine methyltransferase activity"/>
    <property type="evidence" value="ECO:0007669"/>
    <property type="project" value="UniProtKB-EC"/>
</dbReference>
<gene>
    <name evidence="7" type="ORF">G3T36_04570</name>
</gene>
<evidence type="ECO:0000313" key="7">
    <source>
        <dbReference type="EMBL" id="NEN05139.1"/>
    </source>
</evidence>
<dbReference type="Proteomes" id="UP000474967">
    <property type="component" value="Unassembled WGS sequence"/>
</dbReference>